<dbReference type="InterPro" id="IPR002938">
    <property type="entry name" value="FAD-bd"/>
</dbReference>
<dbReference type="PANTHER" id="PTHR42685:SF22">
    <property type="entry name" value="CONDITIONED MEDIUM FACTOR RECEPTOR 1"/>
    <property type="match status" value="1"/>
</dbReference>
<evidence type="ECO:0000313" key="3">
    <source>
        <dbReference type="Proteomes" id="UP000652755"/>
    </source>
</evidence>
<name>A0ABR7KUU5_9SPHI</name>
<dbReference type="InterPro" id="IPR050407">
    <property type="entry name" value="Geranylgeranyl_reductase"/>
</dbReference>
<comment type="caution">
    <text evidence="2">The sequence shown here is derived from an EMBL/GenBank/DDBJ whole genome shotgun (WGS) entry which is preliminary data.</text>
</comment>
<dbReference type="InterPro" id="IPR036188">
    <property type="entry name" value="FAD/NAD-bd_sf"/>
</dbReference>
<dbReference type="Proteomes" id="UP000652755">
    <property type="component" value="Unassembled WGS sequence"/>
</dbReference>
<dbReference type="PANTHER" id="PTHR42685">
    <property type="entry name" value="GERANYLGERANYL DIPHOSPHATE REDUCTASE"/>
    <property type="match status" value="1"/>
</dbReference>
<organism evidence="2 3">
    <name type="scientific">Pedobacter fastidiosus</name>
    <dbReference type="NCBI Taxonomy" id="2765361"/>
    <lineage>
        <taxon>Bacteria</taxon>
        <taxon>Pseudomonadati</taxon>
        <taxon>Bacteroidota</taxon>
        <taxon>Sphingobacteriia</taxon>
        <taxon>Sphingobacteriales</taxon>
        <taxon>Sphingobacteriaceae</taxon>
        <taxon>Pedobacter</taxon>
    </lineage>
</organism>
<evidence type="ECO:0000313" key="2">
    <source>
        <dbReference type="EMBL" id="MBC6111605.1"/>
    </source>
</evidence>
<dbReference type="Pfam" id="PF01494">
    <property type="entry name" value="FAD_binding_3"/>
    <property type="match status" value="1"/>
</dbReference>
<dbReference type="EMBL" id="JACRYL010000012">
    <property type="protein sequence ID" value="MBC6111605.1"/>
    <property type="molecule type" value="Genomic_DNA"/>
</dbReference>
<accession>A0ABR7KUU5</accession>
<evidence type="ECO:0000259" key="1">
    <source>
        <dbReference type="Pfam" id="PF01494"/>
    </source>
</evidence>
<dbReference type="SUPFAM" id="SSF51905">
    <property type="entry name" value="FAD/NAD(P)-binding domain"/>
    <property type="match status" value="1"/>
</dbReference>
<keyword evidence="3" id="KW-1185">Reference proteome</keyword>
<feature type="domain" description="FAD-binding" evidence="1">
    <location>
        <begin position="4"/>
        <end position="308"/>
    </location>
</feature>
<sequence length="379" mass="42424">MHFETDTLIIGGGLAGLTAALHLEKAGLNVILIEKNEYPHHKVCGEYISNEVIPYLNWLGVNVEELRPAKIQNLTLTTRSGKTITGKLPLGGFGISRYTLDHFLYRLLLEKKIAVIQDNVTEVGFTNDFFSVRTTQGDIYKAKHVLGAHGKRSTLDQKLNRKFMSQKSPFLAVKAHYLGHFPNDLVALYNFKGGYCGVSKVEDGKINICYLADYETFKKHKNIEDYQKAVLYENKDLSGIFEQSKIIFDQPISISQLYFGTKTAVHQHILMIGDTAGLIHPLCGNGMAMAIHSAKKASELLIDFSQGKINSRAKLEAKYTSVWNAEFNSRLKMGSLLSFVLQKEKLTAILMKALTFMPFLLNKIITKTHGKPISIPSLK</sequence>
<proteinExistence type="predicted"/>
<gene>
    <name evidence="2" type="ORF">H7U22_14360</name>
</gene>
<dbReference type="Gene3D" id="3.50.50.60">
    <property type="entry name" value="FAD/NAD(P)-binding domain"/>
    <property type="match status" value="1"/>
</dbReference>
<protein>
    <submittedName>
        <fullName evidence="2">NAD(P)/FAD-dependent oxidoreductase</fullName>
    </submittedName>
</protein>
<dbReference type="PRINTS" id="PR00420">
    <property type="entry name" value="RNGMNOXGNASE"/>
</dbReference>
<reference evidence="2 3" key="1">
    <citation type="submission" date="2020-08" db="EMBL/GenBank/DDBJ databases">
        <authorList>
            <person name="Sun Q."/>
            <person name="Inoue M."/>
        </authorList>
    </citation>
    <scope>NUCLEOTIDE SEQUENCE [LARGE SCALE GENOMIC DNA]</scope>
    <source>
        <strain evidence="2 3">CCM 8938</strain>
    </source>
</reference>
<dbReference type="RefSeq" id="WP_187072053.1">
    <property type="nucleotide sequence ID" value="NZ_JACRYL010000012.1"/>
</dbReference>